<accession>A0AAD8XTL6</accession>
<dbReference type="AlphaFoldDB" id="A0AAD8XTL6"/>
<dbReference type="Proteomes" id="UP001224775">
    <property type="component" value="Unassembled WGS sequence"/>
</dbReference>
<feature type="region of interest" description="Disordered" evidence="1">
    <location>
        <begin position="1"/>
        <end position="35"/>
    </location>
</feature>
<evidence type="ECO:0000259" key="2">
    <source>
        <dbReference type="PROSITE" id="PS50800"/>
    </source>
</evidence>
<gene>
    <name evidence="3" type="ORF">QTG54_015687</name>
</gene>
<proteinExistence type="predicted"/>
<reference evidence="3" key="1">
    <citation type="submission" date="2023-06" db="EMBL/GenBank/DDBJ databases">
        <title>Survivors Of The Sea: Transcriptome response of Skeletonema marinoi to long-term dormancy.</title>
        <authorList>
            <person name="Pinder M.I.M."/>
            <person name="Kourtchenko O."/>
            <person name="Robertson E.K."/>
            <person name="Larsson T."/>
            <person name="Maumus F."/>
            <person name="Osuna-Cruz C.M."/>
            <person name="Vancaester E."/>
            <person name="Stenow R."/>
            <person name="Vandepoele K."/>
            <person name="Ploug H."/>
            <person name="Bruchert V."/>
            <person name="Godhe A."/>
            <person name="Topel M."/>
        </authorList>
    </citation>
    <scope>NUCLEOTIDE SEQUENCE</scope>
    <source>
        <strain evidence="3">R05AC</strain>
    </source>
</reference>
<evidence type="ECO:0000313" key="3">
    <source>
        <dbReference type="EMBL" id="KAK1733644.1"/>
    </source>
</evidence>
<dbReference type="Pfam" id="PF02037">
    <property type="entry name" value="SAP"/>
    <property type="match status" value="1"/>
</dbReference>
<dbReference type="EMBL" id="JATAAI010000046">
    <property type="protein sequence ID" value="KAK1733644.1"/>
    <property type="molecule type" value="Genomic_DNA"/>
</dbReference>
<dbReference type="SMART" id="SM00513">
    <property type="entry name" value="SAP"/>
    <property type="match status" value="1"/>
</dbReference>
<name>A0AAD8XTL6_9STRA</name>
<evidence type="ECO:0000256" key="1">
    <source>
        <dbReference type="SAM" id="MobiDB-lite"/>
    </source>
</evidence>
<organism evidence="3 4">
    <name type="scientific">Skeletonema marinoi</name>
    <dbReference type="NCBI Taxonomy" id="267567"/>
    <lineage>
        <taxon>Eukaryota</taxon>
        <taxon>Sar</taxon>
        <taxon>Stramenopiles</taxon>
        <taxon>Ochrophyta</taxon>
        <taxon>Bacillariophyta</taxon>
        <taxon>Coscinodiscophyceae</taxon>
        <taxon>Thalassiosirophycidae</taxon>
        <taxon>Thalassiosirales</taxon>
        <taxon>Skeletonemataceae</taxon>
        <taxon>Skeletonema</taxon>
        <taxon>Skeletonema marinoi-dohrnii complex</taxon>
    </lineage>
</organism>
<keyword evidence="4" id="KW-1185">Reference proteome</keyword>
<dbReference type="InterPro" id="IPR036361">
    <property type="entry name" value="SAP_dom_sf"/>
</dbReference>
<dbReference type="InterPro" id="IPR003034">
    <property type="entry name" value="SAP_dom"/>
</dbReference>
<evidence type="ECO:0000313" key="4">
    <source>
        <dbReference type="Proteomes" id="UP001224775"/>
    </source>
</evidence>
<dbReference type="SUPFAM" id="SSF68906">
    <property type="entry name" value="SAP domain"/>
    <property type="match status" value="1"/>
</dbReference>
<sequence>MDFGYNSVDEQEQQEEEEEVMAQHGNDPSSESLDTERDLLEELTVKELKKRLKEEGLRTVGNKDELIERLLRPERETIGQLKNGIAHCLLTADDILVMGLSWVNINEKRQQVRQALNVERFKSFFGVEPSTLKDVYSKLVDLCDVNDVGLKEFLMLVEWLNKYDTESGMTSRWGWDEKHIGRKLKKVGKQMQSASKAVIVLDLNNFDPKEVIIVSVDCVNYATTEFRLDPSTMWFDHKSHGPGLKYEFGVCVHSPYCVWIRGPFPAGKYNDLSVFLGKESEGQPQAEWNRDALFWKIPSGKKAVADRIYAGCPQKVMVKRDGHPDWVTEYLDRIQNRQETYHRRLSSFNILSDTFRHGKSTSEKMNLHRMAVDCVAFIVHHDLEYHPLMEV</sequence>
<dbReference type="PROSITE" id="PS50800">
    <property type="entry name" value="SAP"/>
    <property type="match status" value="1"/>
</dbReference>
<feature type="compositionally biased region" description="Acidic residues" evidence="1">
    <location>
        <begin position="9"/>
        <end position="20"/>
    </location>
</feature>
<comment type="caution">
    <text evidence="3">The sequence shown here is derived from an EMBL/GenBank/DDBJ whole genome shotgun (WGS) entry which is preliminary data.</text>
</comment>
<protein>
    <recommendedName>
        <fullName evidence="2">SAP domain-containing protein</fullName>
    </recommendedName>
</protein>
<feature type="domain" description="SAP" evidence="2">
    <location>
        <begin position="40"/>
        <end position="74"/>
    </location>
</feature>
<dbReference type="Gene3D" id="1.10.720.30">
    <property type="entry name" value="SAP domain"/>
    <property type="match status" value="1"/>
</dbReference>